<dbReference type="GO" id="GO:0006508">
    <property type="term" value="P:proteolysis"/>
    <property type="evidence" value="ECO:0007669"/>
    <property type="project" value="UniProtKB-KW"/>
</dbReference>
<dbReference type="EC" id="3.4.-.-" evidence="8"/>
<evidence type="ECO:0000256" key="2">
    <source>
        <dbReference type="ARBA" id="ARBA00022670"/>
    </source>
</evidence>
<keyword evidence="2 8" id="KW-0645">Protease</keyword>
<keyword evidence="7" id="KW-0456">Lyase</keyword>
<keyword evidence="3" id="KW-0227">DNA damage</keyword>
<evidence type="ECO:0000256" key="3">
    <source>
        <dbReference type="ARBA" id="ARBA00022763"/>
    </source>
</evidence>
<keyword evidence="11" id="KW-1185">Reference proteome</keyword>
<dbReference type="AlphaFoldDB" id="A0A4D7QQ79"/>
<dbReference type="Pfam" id="PF02586">
    <property type="entry name" value="SRAP"/>
    <property type="match status" value="1"/>
</dbReference>
<keyword evidence="5" id="KW-0190">Covalent protein-DNA linkage</keyword>
<dbReference type="GO" id="GO:0003697">
    <property type="term" value="F:single-stranded DNA binding"/>
    <property type="evidence" value="ECO:0007669"/>
    <property type="project" value="InterPro"/>
</dbReference>
<evidence type="ECO:0000256" key="4">
    <source>
        <dbReference type="ARBA" id="ARBA00022801"/>
    </source>
</evidence>
<dbReference type="PANTHER" id="PTHR13604:SF0">
    <property type="entry name" value="ABASIC SITE PROCESSING PROTEIN HMCES"/>
    <property type="match status" value="1"/>
</dbReference>
<dbReference type="EMBL" id="CP039865">
    <property type="protein sequence ID" value="QCK86272.1"/>
    <property type="molecule type" value="Genomic_DNA"/>
</dbReference>
<evidence type="ECO:0000256" key="6">
    <source>
        <dbReference type="ARBA" id="ARBA00023125"/>
    </source>
</evidence>
<keyword evidence="6" id="KW-0238">DNA-binding</keyword>
<evidence type="ECO:0000256" key="1">
    <source>
        <dbReference type="ARBA" id="ARBA00008136"/>
    </source>
</evidence>
<feature type="region of interest" description="Disordered" evidence="9">
    <location>
        <begin position="208"/>
        <end position="243"/>
    </location>
</feature>
<dbReference type="KEGG" id="paqt:E8L99_11160"/>
<name>A0A4D7QQ79_9HYPH</name>
<proteinExistence type="inferred from homology"/>
<dbReference type="RefSeq" id="WP_137099604.1">
    <property type="nucleotide sequence ID" value="NZ_CP039865.1"/>
</dbReference>
<sequence length="243" mass="27169">MCSRYAITTAPEALRASFGYVDLPNFPPRYNIAPTQPVPVIICDHGIRHFTLMRWGFMPSWVKEPKDYPLIFNIRAETAREKPSFRAAFLRRRALMPADAFYEWQREGRVSTPWMIRSTDGAPFAFPALWETWEGPEGSAVDTVALITTASQAPLATIHPRSPVILNRALWSEWLDPETKTERAEAMLTAPSADSIVLSRISKAVNKAANDGPEVQEPYRETAEPPPAPKSRKVGDSGQGSLF</sequence>
<organism evidence="10 11">
    <name type="scientific">Phreatobacter aquaticus</name>
    <dbReference type="NCBI Taxonomy" id="2570229"/>
    <lineage>
        <taxon>Bacteria</taxon>
        <taxon>Pseudomonadati</taxon>
        <taxon>Pseudomonadota</taxon>
        <taxon>Alphaproteobacteria</taxon>
        <taxon>Hyphomicrobiales</taxon>
        <taxon>Phreatobacteraceae</taxon>
        <taxon>Phreatobacter</taxon>
    </lineage>
</organism>
<reference evidence="10 11" key="1">
    <citation type="submission" date="2019-04" db="EMBL/GenBank/DDBJ databases">
        <title>Phreatobacter aquaticus sp. nov.</title>
        <authorList>
            <person name="Choi A."/>
            <person name="Baek K."/>
        </authorList>
    </citation>
    <scope>NUCLEOTIDE SEQUENCE [LARGE SCALE GENOMIC DNA]</scope>
    <source>
        <strain evidence="10 11">NMCR1094</strain>
    </source>
</reference>
<dbReference type="Proteomes" id="UP000298588">
    <property type="component" value="Chromosome"/>
</dbReference>
<dbReference type="GO" id="GO:0106300">
    <property type="term" value="P:protein-DNA covalent cross-linking repair"/>
    <property type="evidence" value="ECO:0007669"/>
    <property type="project" value="InterPro"/>
</dbReference>
<dbReference type="InterPro" id="IPR036590">
    <property type="entry name" value="SRAP-like"/>
</dbReference>
<evidence type="ECO:0000256" key="7">
    <source>
        <dbReference type="ARBA" id="ARBA00023239"/>
    </source>
</evidence>
<protein>
    <recommendedName>
        <fullName evidence="8">Abasic site processing protein</fullName>
        <ecNumber evidence="8">3.4.-.-</ecNumber>
    </recommendedName>
</protein>
<evidence type="ECO:0000256" key="9">
    <source>
        <dbReference type="SAM" id="MobiDB-lite"/>
    </source>
</evidence>
<dbReference type="SUPFAM" id="SSF143081">
    <property type="entry name" value="BB1717-like"/>
    <property type="match status" value="1"/>
</dbReference>
<keyword evidence="4 8" id="KW-0378">Hydrolase</keyword>
<evidence type="ECO:0000256" key="5">
    <source>
        <dbReference type="ARBA" id="ARBA00023124"/>
    </source>
</evidence>
<gene>
    <name evidence="10" type="ORF">E8L99_11160</name>
</gene>
<dbReference type="GO" id="GO:0016829">
    <property type="term" value="F:lyase activity"/>
    <property type="evidence" value="ECO:0007669"/>
    <property type="project" value="UniProtKB-KW"/>
</dbReference>
<accession>A0A4D7QQ79</accession>
<dbReference type="InterPro" id="IPR003738">
    <property type="entry name" value="SRAP"/>
</dbReference>
<evidence type="ECO:0000313" key="10">
    <source>
        <dbReference type="EMBL" id="QCK86272.1"/>
    </source>
</evidence>
<dbReference type="GO" id="GO:0008233">
    <property type="term" value="F:peptidase activity"/>
    <property type="evidence" value="ECO:0007669"/>
    <property type="project" value="UniProtKB-KW"/>
</dbReference>
<comment type="similarity">
    <text evidence="1 8">Belongs to the SOS response-associated peptidase family.</text>
</comment>
<evidence type="ECO:0000313" key="11">
    <source>
        <dbReference type="Proteomes" id="UP000298588"/>
    </source>
</evidence>
<dbReference type="PANTHER" id="PTHR13604">
    <property type="entry name" value="DC12-RELATED"/>
    <property type="match status" value="1"/>
</dbReference>
<dbReference type="OrthoDB" id="9782620at2"/>
<evidence type="ECO:0000256" key="8">
    <source>
        <dbReference type="RuleBase" id="RU364100"/>
    </source>
</evidence>
<dbReference type="Gene3D" id="3.90.1680.10">
    <property type="entry name" value="SOS response associated peptidase-like"/>
    <property type="match status" value="1"/>
</dbReference>